<dbReference type="PANTHER" id="PTHR43806:SF11">
    <property type="entry name" value="CEREVISIN-RELATED"/>
    <property type="match status" value="1"/>
</dbReference>
<evidence type="ECO:0000313" key="9">
    <source>
        <dbReference type="Proteomes" id="UP000598426"/>
    </source>
</evidence>
<evidence type="ECO:0000259" key="7">
    <source>
        <dbReference type="Pfam" id="PF00082"/>
    </source>
</evidence>
<keyword evidence="2 5" id="KW-0645">Protease</keyword>
<dbReference type="InterPro" id="IPR050131">
    <property type="entry name" value="Peptidase_S8_subtilisin-like"/>
</dbReference>
<reference evidence="8 9" key="1">
    <citation type="submission" date="2020-09" db="EMBL/GenBank/DDBJ databases">
        <title>Isolation and identification of active actinomycetes.</title>
        <authorList>
            <person name="Li X."/>
        </authorList>
    </citation>
    <scope>NUCLEOTIDE SEQUENCE [LARGE SCALE GENOMIC DNA]</scope>
    <source>
        <strain evidence="8 9">NEAU-LLC</strain>
    </source>
</reference>
<gene>
    <name evidence="8" type="ORF">IF188_15960</name>
</gene>
<accession>A0ABR8NRB6</accession>
<name>A0ABR8NRB6_9MICO</name>
<feature type="active site" description="Charge relay system" evidence="5">
    <location>
        <position position="510"/>
    </location>
</feature>
<keyword evidence="9" id="KW-1185">Reference proteome</keyword>
<sequence>MSNLGEGDPGRGAAGDGSWRDRYRAACGRGVPLDPTSETVPGIDAFPTDYAKDHLLITSTEDVSALMARLRLAAADFGWGVELRLLDGRPTEEEPAMDRARRGRAEFDLPTIYRVAIFPAPSPDRDDQPVPPIDAWRLLQRARARGRGERPPVQITGVSLDHVLTVDDAGSIINPFGGTKTNPFGGTKTNPFGGTKTYPFGGTKTYGVESYGEVGGGARQVAGYVGAGPVRTATLSGRGRRPVVAVLDTGCGQHPWLPDDIVTRYPKLDDRVIGLHDRQTDPETFGDQAGAFDGWLDSSAGHGTFIAGVIRQVCPEADIVSVRVADSEGNVLEGDFLLALRSLVKSMLRPVRRGGRRIDVINLSLGYYHETPDTGLFDKTLAELLIRARREGCAVVCSAGNDATSRPSFPAALWRWPGHDFVAPDSATAAPHIAVGALNPNGSVALFSNIGGWVSTYAPGASVLSCFPALNGGLQAHVRSDRDDLRRETIDPDDFRTSRSAGYAIWSGTSFAAPYVAGLLVRELAPRLMAGELNDPGERIDATKRARTRVVAELRRAKRSPESG</sequence>
<dbReference type="RefSeq" id="WP_191172798.1">
    <property type="nucleotide sequence ID" value="NZ_JACXZS010000011.1"/>
</dbReference>
<dbReference type="Pfam" id="PF00082">
    <property type="entry name" value="Peptidase_S8"/>
    <property type="match status" value="1"/>
</dbReference>
<dbReference type="PRINTS" id="PR00723">
    <property type="entry name" value="SUBTILISIN"/>
</dbReference>
<evidence type="ECO:0000256" key="3">
    <source>
        <dbReference type="ARBA" id="ARBA00022801"/>
    </source>
</evidence>
<keyword evidence="3 5" id="KW-0378">Hydrolase</keyword>
<dbReference type="PROSITE" id="PS00136">
    <property type="entry name" value="SUBTILASE_ASP"/>
    <property type="match status" value="1"/>
</dbReference>
<dbReference type="Proteomes" id="UP000598426">
    <property type="component" value="Unassembled WGS sequence"/>
</dbReference>
<dbReference type="PROSITE" id="PS00138">
    <property type="entry name" value="SUBTILASE_SER"/>
    <property type="match status" value="1"/>
</dbReference>
<comment type="caution">
    <text evidence="8">The sequence shown here is derived from an EMBL/GenBank/DDBJ whole genome shotgun (WGS) entry which is preliminary data.</text>
</comment>
<evidence type="ECO:0000256" key="1">
    <source>
        <dbReference type="ARBA" id="ARBA00011073"/>
    </source>
</evidence>
<organism evidence="8 9">
    <name type="scientific">Microbacterium helvum</name>
    <dbReference type="NCBI Taxonomy" id="2773713"/>
    <lineage>
        <taxon>Bacteria</taxon>
        <taxon>Bacillati</taxon>
        <taxon>Actinomycetota</taxon>
        <taxon>Actinomycetes</taxon>
        <taxon>Micrococcales</taxon>
        <taxon>Microbacteriaceae</taxon>
        <taxon>Microbacterium</taxon>
    </lineage>
</organism>
<dbReference type="InterPro" id="IPR023827">
    <property type="entry name" value="Peptidase_S8_Asp-AS"/>
</dbReference>
<dbReference type="PANTHER" id="PTHR43806">
    <property type="entry name" value="PEPTIDASE S8"/>
    <property type="match status" value="1"/>
</dbReference>
<dbReference type="EMBL" id="JACXZS010000011">
    <property type="protein sequence ID" value="MBD3943189.1"/>
    <property type="molecule type" value="Genomic_DNA"/>
</dbReference>
<keyword evidence="4 5" id="KW-0720">Serine protease</keyword>
<protein>
    <submittedName>
        <fullName evidence="8">S8/S53 family peptidase</fullName>
    </submittedName>
</protein>
<dbReference type="InterPro" id="IPR000209">
    <property type="entry name" value="Peptidase_S8/S53_dom"/>
</dbReference>
<dbReference type="InterPro" id="IPR023828">
    <property type="entry name" value="Peptidase_S8_Ser-AS"/>
</dbReference>
<evidence type="ECO:0000256" key="5">
    <source>
        <dbReference type="PROSITE-ProRule" id="PRU01240"/>
    </source>
</evidence>
<dbReference type="CDD" id="cd00306">
    <property type="entry name" value="Peptidases_S8_S53"/>
    <property type="match status" value="1"/>
</dbReference>
<comment type="similarity">
    <text evidence="1 5 6">Belongs to the peptidase S8 family.</text>
</comment>
<feature type="active site" description="Charge relay system" evidence="5">
    <location>
        <position position="302"/>
    </location>
</feature>
<dbReference type="Gene3D" id="3.40.50.200">
    <property type="entry name" value="Peptidase S8/S53 domain"/>
    <property type="match status" value="1"/>
</dbReference>
<evidence type="ECO:0000256" key="4">
    <source>
        <dbReference type="ARBA" id="ARBA00022825"/>
    </source>
</evidence>
<dbReference type="SUPFAM" id="SSF52743">
    <property type="entry name" value="Subtilisin-like"/>
    <property type="match status" value="1"/>
</dbReference>
<feature type="domain" description="Peptidase S8/S53" evidence="7">
    <location>
        <begin position="239"/>
        <end position="520"/>
    </location>
</feature>
<dbReference type="PROSITE" id="PS51892">
    <property type="entry name" value="SUBTILASE"/>
    <property type="match status" value="1"/>
</dbReference>
<evidence type="ECO:0000256" key="2">
    <source>
        <dbReference type="ARBA" id="ARBA00022670"/>
    </source>
</evidence>
<proteinExistence type="inferred from homology"/>
<feature type="active site" description="Charge relay system" evidence="5">
    <location>
        <position position="248"/>
    </location>
</feature>
<dbReference type="InterPro" id="IPR015500">
    <property type="entry name" value="Peptidase_S8_subtilisin-rel"/>
</dbReference>
<evidence type="ECO:0000256" key="6">
    <source>
        <dbReference type="RuleBase" id="RU003355"/>
    </source>
</evidence>
<dbReference type="InterPro" id="IPR036852">
    <property type="entry name" value="Peptidase_S8/S53_dom_sf"/>
</dbReference>
<evidence type="ECO:0000313" key="8">
    <source>
        <dbReference type="EMBL" id="MBD3943189.1"/>
    </source>
</evidence>